<gene>
    <name evidence="6" type="ORF">HPB48_023790</name>
</gene>
<dbReference type="InterPro" id="IPR033906">
    <property type="entry name" value="Lipase_N"/>
</dbReference>
<dbReference type="PRINTS" id="PR00821">
    <property type="entry name" value="TAGLIPASE"/>
</dbReference>
<proteinExistence type="inferred from homology"/>
<dbReference type="GO" id="GO:0016298">
    <property type="term" value="F:lipase activity"/>
    <property type="evidence" value="ECO:0007669"/>
    <property type="project" value="InterPro"/>
</dbReference>
<dbReference type="Gene3D" id="3.40.50.1820">
    <property type="entry name" value="alpha/beta hydrolase"/>
    <property type="match status" value="1"/>
</dbReference>
<comment type="similarity">
    <text evidence="2 4">Belongs to the AB hydrolase superfamily. Lipase family.</text>
</comment>
<dbReference type="GO" id="GO:0016042">
    <property type="term" value="P:lipid catabolic process"/>
    <property type="evidence" value="ECO:0007669"/>
    <property type="project" value="TreeGrafter"/>
</dbReference>
<dbReference type="Proteomes" id="UP000821853">
    <property type="component" value="Unassembled WGS sequence"/>
</dbReference>
<evidence type="ECO:0000313" key="6">
    <source>
        <dbReference type="EMBL" id="KAH9383068.1"/>
    </source>
</evidence>
<dbReference type="AlphaFoldDB" id="A0A9J6H6R8"/>
<dbReference type="PANTHER" id="PTHR11610:SF178">
    <property type="entry name" value="LIPASE MEMBER H-A-LIKE PROTEIN"/>
    <property type="match status" value="1"/>
</dbReference>
<evidence type="ECO:0000259" key="5">
    <source>
        <dbReference type="Pfam" id="PF00151"/>
    </source>
</evidence>
<reference evidence="6 7" key="1">
    <citation type="journal article" date="2020" name="Cell">
        <title>Large-Scale Comparative Analyses of Tick Genomes Elucidate Their Genetic Diversity and Vector Capacities.</title>
        <authorList>
            <consortium name="Tick Genome and Microbiome Consortium (TIGMIC)"/>
            <person name="Jia N."/>
            <person name="Wang J."/>
            <person name="Shi W."/>
            <person name="Du L."/>
            <person name="Sun Y."/>
            <person name="Zhan W."/>
            <person name="Jiang J.F."/>
            <person name="Wang Q."/>
            <person name="Zhang B."/>
            <person name="Ji P."/>
            <person name="Bell-Sakyi L."/>
            <person name="Cui X.M."/>
            <person name="Yuan T.T."/>
            <person name="Jiang B.G."/>
            <person name="Yang W.F."/>
            <person name="Lam T.T."/>
            <person name="Chang Q.C."/>
            <person name="Ding S.J."/>
            <person name="Wang X.J."/>
            <person name="Zhu J.G."/>
            <person name="Ruan X.D."/>
            <person name="Zhao L."/>
            <person name="Wei J.T."/>
            <person name="Ye R.Z."/>
            <person name="Que T.C."/>
            <person name="Du C.H."/>
            <person name="Zhou Y.H."/>
            <person name="Cheng J.X."/>
            <person name="Dai P.F."/>
            <person name="Guo W.B."/>
            <person name="Han X.H."/>
            <person name="Huang E.J."/>
            <person name="Li L.F."/>
            <person name="Wei W."/>
            <person name="Gao Y.C."/>
            <person name="Liu J.Z."/>
            <person name="Shao H.Z."/>
            <person name="Wang X."/>
            <person name="Wang C.C."/>
            <person name="Yang T.C."/>
            <person name="Huo Q.B."/>
            <person name="Li W."/>
            <person name="Chen H.Y."/>
            <person name="Chen S.E."/>
            <person name="Zhou L.G."/>
            <person name="Ni X.B."/>
            <person name="Tian J.H."/>
            <person name="Sheng Y."/>
            <person name="Liu T."/>
            <person name="Pan Y.S."/>
            <person name="Xia L.Y."/>
            <person name="Li J."/>
            <person name="Zhao F."/>
            <person name="Cao W.C."/>
        </authorList>
    </citation>
    <scope>NUCLEOTIDE SEQUENCE [LARGE SCALE GENOMIC DNA]</scope>
    <source>
        <strain evidence="6">HaeL-2018</strain>
    </source>
</reference>
<sequence>MFGIRRPPPASRGPEHVRLVVTLLVCFEKTHCLVFGDLPAVTIRIHFYFPSLPPSLPVSLVANIAAGPMSACYDELGCLNLSGFYDPKVRFVNAVPWPRVKIRTHFKFYSRKNPQEADAFPWTVTADELRDSHFEPCLETKIFVHGYLQINKVPDTPMKAIRDALLALGDFNVILVDWSSGSKYEYVQATANTRIVGLEIARLIGLLQQAFGVTTDKFHILGHSLGSHIAGYAGQKLRNLGRITALDPAQPFFEGMSPLVRLDPSDAQFVDAIHTDGTRFVLPQASGLAAPPLVSESVEESVGCLAKLQMACCSQTGIRESVTCRHERAIQFMADAMTTEAIEDPGQCAFVAYACASYELFLSGACADCGVNGERCAVMGLSSIASWRQQAELKMYLGTNDQAPFCCECAPLGVEMDTASQDGMPFRGKAP</sequence>
<evidence type="ECO:0000313" key="7">
    <source>
        <dbReference type="Proteomes" id="UP000821853"/>
    </source>
</evidence>
<evidence type="ECO:0000256" key="2">
    <source>
        <dbReference type="ARBA" id="ARBA00010701"/>
    </source>
</evidence>
<dbReference type="InterPro" id="IPR029058">
    <property type="entry name" value="AB_hydrolase_fold"/>
</dbReference>
<protein>
    <recommendedName>
        <fullName evidence="5">Lipase domain-containing protein</fullName>
    </recommendedName>
</protein>
<dbReference type="CDD" id="cd00707">
    <property type="entry name" value="Pancreat_lipase_like"/>
    <property type="match status" value="1"/>
</dbReference>
<comment type="subcellular location">
    <subcellularLocation>
        <location evidence="1">Secreted</location>
    </subcellularLocation>
</comment>
<evidence type="ECO:0000256" key="4">
    <source>
        <dbReference type="RuleBase" id="RU004262"/>
    </source>
</evidence>
<feature type="domain" description="Lipase" evidence="5">
    <location>
        <begin position="71"/>
        <end position="405"/>
    </location>
</feature>
<evidence type="ECO:0000256" key="1">
    <source>
        <dbReference type="ARBA" id="ARBA00004613"/>
    </source>
</evidence>
<dbReference type="GO" id="GO:0005615">
    <property type="term" value="C:extracellular space"/>
    <property type="evidence" value="ECO:0007669"/>
    <property type="project" value="TreeGrafter"/>
</dbReference>
<dbReference type="InterPro" id="IPR000734">
    <property type="entry name" value="TAG_lipase"/>
</dbReference>
<keyword evidence="7" id="KW-1185">Reference proteome</keyword>
<dbReference type="Pfam" id="PF00151">
    <property type="entry name" value="Lipase"/>
    <property type="match status" value="1"/>
</dbReference>
<dbReference type="PANTHER" id="PTHR11610">
    <property type="entry name" value="LIPASE"/>
    <property type="match status" value="1"/>
</dbReference>
<evidence type="ECO:0000256" key="3">
    <source>
        <dbReference type="ARBA" id="ARBA00022525"/>
    </source>
</evidence>
<keyword evidence="3" id="KW-0964">Secreted</keyword>
<comment type="caution">
    <text evidence="6">The sequence shown here is derived from an EMBL/GenBank/DDBJ whole genome shotgun (WGS) entry which is preliminary data.</text>
</comment>
<dbReference type="SUPFAM" id="SSF53474">
    <property type="entry name" value="alpha/beta-Hydrolases"/>
    <property type="match status" value="1"/>
</dbReference>
<accession>A0A9J6H6R8</accession>
<dbReference type="OMA" id="APFCLYH"/>
<dbReference type="EMBL" id="JABSTR010000962">
    <property type="protein sequence ID" value="KAH9383068.1"/>
    <property type="molecule type" value="Genomic_DNA"/>
</dbReference>
<dbReference type="VEuPathDB" id="VectorBase:HLOH_048280"/>
<dbReference type="FunFam" id="3.40.50.1820:FF:000714">
    <property type="entry name" value="Triacylglycerol lipase, putative"/>
    <property type="match status" value="1"/>
</dbReference>
<dbReference type="InterPro" id="IPR013818">
    <property type="entry name" value="Lipase"/>
</dbReference>
<organism evidence="6 7">
    <name type="scientific">Haemaphysalis longicornis</name>
    <name type="common">Bush tick</name>
    <dbReference type="NCBI Taxonomy" id="44386"/>
    <lineage>
        <taxon>Eukaryota</taxon>
        <taxon>Metazoa</taxon>
        <taxon>Ecdysozoa</taxon>
        <taxon>Arthropoda</taxon>
        <taxon>Chelicerata</taxon>
        <taxon>Arachnida</taxon>
        <taxon>Acari</taxon>
        <taxon>Parasitiformes</taxon>
        <taxon>Ixodida</taxon>
        <taxon>Ixodoidea</taxon>
        <taxon>Ixodidae</taxon>
        <taxon>Haemaphysalinae</taxon>
        <taxon>Haemaphysalis</taxon>
    </lineage>
</organism>
<name>A0A9J6H6R8_HAELO</name>
<dbReference type="OrthoDB" id="199913at2759"/>